<protein>
    <recommendedName>
        <fullName evidence="6">Serine--tRNA ligase</fullName>
        <ecNumber evidence="6">6.1.1.11</ecNumber>
    </recommendedName>
    <alternativeName>
        <fullName evidence="6">Seryl-tRNA synthetase</fullName>
        <shortName evidence="6">SerRS</shortName>
    </alternativeName>
    <alternativeName>
        <fullName evidence="6">Seryl-tRNA(Ser/Sec) synthetase</fullName>
    </alternativeName>
</protein>
<dbReference type="GO" id="GO:0005524">
    <property type="term" value="F:ATP binding"/>
    <property type="evidence" value="ECO:0007669"/>
    <property type="project" value="UniProtKB-UniRule"/>
</dbReference>
<dbReference type="Proteomes" id="UP000501452">
    <property type="component" value="Chromosome"/>
</dbReference>
<keyword evidence="12" id="KW-1185">Reference proteome</keyword>
<evidence type="ECO:0000256" key="4">
    <source>
        <dbReference type="ARBA" id="ARBA00022917"/>
    </source>
</evidence>
<feature type="binding site" evidence="6">
    <location>
        <begin position="229"/>
        <end position="231"/>
    </location>
    <ligand>
        <name>L-serine</name>
        <dbReference type="ChEBI" id="CHEBI:33384"/>
    </ligand>
</feature>
<comment type="catalytic activity">
    <reaction evidence="6">
        <text>tRNA(Ser) + L-serine + ATP = L-seryl-tRNA(Ser) + AMP + diphosphate + H(+)</text>
        <dbReference type="Rhea" id="RHEA:12292"/>
        <dbReference type="Rhea" id="RHEA-COMP:9669"/>
        <dbReference type="Rhea" id="RHEA-COMP:9703"/>
        <dbReference type="ChEBI" id="CHEBI:15378"/>
        <dbReference type="ChEBI" id="CHEBI:30616"/>
        <dbReference type="ChEBI" id="CHEBI:33019"/>
        <dbReference type="ChEBI" id="CHEBI:33384"/>
        <dbReference type="ChEBI" id="CHEBI:78442"/>
        <dbReference type="ChEBI" id="CHEBI:78533"/>
        <dbReference type="ChEBI" id="CHEBI:456215"/>
        <dbReference type="EC" id="6.1.1.11"/>
    </reaction>
</comment>
<dbReference type="UniPathway" id="UPA00906">
    <property type="reaction ID" value="UER00895"/>
</dbReference>
<dbReference type="InterPro" id="IPR002317">
    <property type="entry name" value="Ser-tRNA-ligase_type_1"/>
</dbReference>
<dbReference type="InterPro" id="IPR045864">
    <property type="entry name" value="aa-tRNA-synth_II/BPL/LPL"/>
</dbReference>
<dbReference type="RefSeq" id="WP_166175124.1">
    <property type="nucleotide sequence ID" value="NZ_CP045119.1"/>
</dbReference>
<keyword evidence="2 6" id="KW-0547">Nucleotide-binding</keyword>
<dbReference type="GO" id="GO:0016260">
    <property type="term" value="P:selenocysteine biosynthetic process"/>
    <property type="evidence" value="ECO:0007669"/>
    <property type="project" value="UniProtKB-UniRule"/>
</dbReference>
<dbReference type="HAMAP" id="MF_00176">
    <property type="entry name" value="Ser_tRNA_synth_type1"/>
    <property type="match status" value="1"/>
</dbReference>
<dbReference type="PROSITE" id="PS50862">
    <property type="entry name" value="AA_TRNA_LIGASE_II"/>
    <property type="match status" value="1"/>
</dbReference>
<keyword evidence="1 6" id="KW-0436">Ligase</keyword>
<keyword evidence="3 6" id="KW-0067">ATP-binding</keyword>
<keyword evidence="6" id="KW-0963">Cytoplasm</keyword>
<feature type="binding site" evidence="7">
    <location>
        <position position="229"/>
    </location>
    <ligand>
        <name>L-serine</name>
        <dbReference type="ChEBI" id="CHEBI:33384"/>
    </ligand>
</feature>
<feature type="binding site" evidence="8">
    <location>
        <begin position="276"/>
        <end position="279"/>
    </location>
    <ligand>
        <name>ATP</name>
        <dbReference type="ChEBI" id="CHEBI:30616"/>
    </ligand>
</feature>
<dbReference type="KEGG" id="rub:GBA63_08170"/>
<keyword evidence="4 6" id="KW-0648">Protein biosynthesis</keyword>
<evidence type="ECO:0000313" key="11">
    <source>
        <dbReference type="EMBL" id="QIN82619.1"/>
    </source>
</evidence>
<dbReference type="InterPro" id="IPR033729">
    <property type="entry name" value="SerRS_core"/>
</dbReference>
<dbReference type="InterPro" id="IPR042103">
    <property type="entry name" value="SerRS_1_N_sf"/>
</dbReference>
<dbReference type="PIRSF" id="PIRSF001529">
    <property type="entry name" value="Ser-tRNA-synth_IIa"/>
    <property type="match status" value="1"/>
</dbReference>
<evidence type="ECO:0000256" key="8">
    <source>
        <dbReference type="PIRSR" id="PIRSR001529-2"/>
    </source>
</evidence>
<feature type="domain" description="Aminoacyl-transfer RNA synthetases class-II family profile" evidence="10">
    <location>
        <begin position="137"/>
        <end position="407"/>
    </location>
</feature>
<dbReference type="InterPro" id="IPR015866">
    <property type="entry name" value="Ser-tRNA-synth_1_N"/>
</dbReference>
<reference evidence="11 12" key="1">
    <citation type="submission" date="2019-10" db="EMBL/GenBank/DDBJ databases">
        <title>Rubrobacter sp nov SCSIO 52090 isolated from a deep-sea sediment in the South China Sea.</title>
        <authorList>
            <person name="Chen R.W."/>
        </authorList>
    </citation>
    <scope>NUCLEOTIDE SEQUENCE [LARGE SCALE GENOMIC DNA]</scope>
    <source>
        <strain evidence="11 12">SCSIO 52909</strain>
    </source>
</reference>
<dbReference type="GO" id="GO:0006434">
    <property type="term" value="P:seryl-tRNA aminoacylation"/>
    <property type="evidence" value="ECO:0007669"/>
    <property type="project" value="UniProtKB-UniRule"/>
</dbReference>
<proteinExistence type="inferred from homology"/>
<dbReference type="CDD" id="cd00770">
    <property type="entry name" value="SerRS_core"/>
    <property type="match status" value="1"/>
</dbReference>
<keyword evidence="5 6" id="KW-0030">Aminoacyl-tRNA synthetase</keyword>
<comment type="catalytic activity">
    <reaction evidence="6">
        <text>tRNA(Sec) + L-serine + ATP = L-seryl-tRNA(Sec) + AMP + diphosphate + H(+)</text>
        <dbReference type="Rhea" id="RHEA:42580"/>
        <dbReference type="Rhea" id="RHEA-COMP:9742"/>
        <dbReference type="Rhea" id="RHEA-COMP:10128"/>
        <dbReference type="ChEBI" id="CHEBI:15378"/>
        <dbReference type="ChEBI" id="CHEBI:30616"/>
        <dbReference type="ChEBI" id="CHEBI:33019"/>
        <dbReference type="ChEBI" id="CHEBI:33384"/>
        <dbReference type="ChEBI" id="CHEBI:78442"/>
        <dbReference type="ChEBI" id="CHEBI:78533"/>
        <dbReference type="ChEBI" id="CHEBI:456215"/>
        <dbReference type="EC" id="6.1.1.11"/>
    </reaction>
</comment>
<feature type="binding site" evidence="6 8">
    <location>
        <begin position="260"/>
        <end position="262"/>
    </location>
    <ligand>
        <name>ATP</name>
        <dbReference type="ChEBI" id="CHEBI:30616"/>
    </ligand>
</feature>
<evidence type="ECO:0000256" key="6">
    <source>
        <dbReference type="HAMAP-Rule" id="MF_00176"/>
    </source>
</evidence>
<evidence type="ECO:0000259" key="10">
    <source>
        <dbReference type="PROSITE" id="PS50862"/>
    </source>
</evidence>
<organism evidence="11 12">
    <name type="scientific">Rubrobacter tropicus</name>
    <dbReference type="NCBI Taxonomy" id="2653851"/>
    <lineage>
        <taxon>Bacteria</taxon>
        <taxon>Bacillati</taxon>
        <taxon>Actinomycetota</taxon>
        <taxon>Rubrobacteria</taxon>
        <taxon>Rubrobacterales</taxon>
        <taxon>Rubrobacteraceae</taxon>
        <taxon>Rubrobacter</taxon>
    </lineage>
</organism>
<dbReference type="InterPro" id="IPR006195">
    <property type="entry name" value="aa-tRNA-synth_II"/>
</dbReference>
<dbReference type="Pfam" id="PF02403">
    <property type="entry name" value="Seryl_tRNA_N"/>
    <property type="match status" value="1"/>
</dbReference>
<comment type="similarity">
    <text evidence="6">Belongs to the class-II aminoacyl-tRNA synthetase family. Type-1 seryl-tRNA synthetase subfamily.</text>
</comment>
<evidence type="ECO:0000256" key="9">
    <source>
        <dbReference type="SAM" id="Coils"/>
    </source>
</evidence>
<dbReference type="PRINTS" id="PR00981">
    <property type="entry name" value="TRNASYNTHSER"/>
</dbReference>
<dbReference type="GO" id="GO:0004828">
    <property type="term" value="F:serine-tRNA ligase activity"/>
    <property type="evidence" value="ECO:0007669"/>
    <property type="project" value="UniProtKB-UniRule"/>
</dbReference>
<gene>
    <name evidence="6 11" type="primary">serS</name>
    <name evidence="11" type="ORF">GBA63_08170</name>
</gene>
<dbReference type="InterPro" id="IPR002314">
    <property type="entry name" value="aa-tRNA-synt_IIb"/>
</dbReference>
<feature type="binding site" evidence="6 7">
    <location>
        <position position="283"/>
    </location>
    <ligand>
        <name>L-serine</name>
        <dbReference type="ChEBI" id="CHEBI:33384"/>
    </ligand>
</feature>
<feature type="binding site" evidence="7">
    <location>
        <position position="260"/>
    </location>
    <ligand>
        <name>L-serine</name>
        <dbReference type="ChEBI" id="CHEBI:33384"/>
    </ligand>
</feature>
<name>A0A6G8Q846_9ACTN</name>
<evidence type="ECO:0000256" key="7">
    <source>
        <dbReference type="PIRSR" id="PIRSR001529-1"/>
    </source>
</evidence>
<dbReference type="Gene3D" id="3.30.930.10">
    <property type="entry name" value="Bira Bifunctional Protein, Domain 2"/>
    <property type="match status" value="1"/>
</dbReference>
<dbReference type="EMBL" id="CP045119">
    <property type="protein sequence ID" value="QIN82619.1"/>
    <property type="molecule type" value="Genomic_DNA"/>
</dbReference>
<feature type="site" description="Important for serine binding" evidence="7">
    <location>
        <position position="382"/>
    </location>
</feature>
<comment type="pathway">
    <text evidence="6">Aminoacyl-tRNA biosynthesis; selenocysteinyl-tRNA(Sec) biosynthesis; L-seryl-tRNA(Sec) from L-serine and tRNA(Sec): step 1/1.</text>
</comment>
<feature type="binding site" evidence="6">
    <location>
        <position position="276"/>
    </location>
    <ligand>
        <name>ATP</name>
        <dbReference type="ChEBI" id="CHEBI:30616"/>
    </ligand>
</feature>
<dbReference type="GO" id="GO:0005737">
    <property type="term" value="C:cytoplasm"/>
    <property type="evidence" value="ECO:0007669"/>
    <property type="project" value="UniProtKB-SubCell"/>
</dbReference>
<comment type="domain">
    <text evidence="6">Consists of two distinct domains, a catalytic core and a N-terminal extension that is involved in tRNA binding.</text>
</comment>
<comment type="subcellular location">
    <subcellularLocation>
        <location evidence="6">Cytoplasm</location>
    </subcellularLocation>
</comment>
<feature type="coiled-coil region" evidence="9">
    <location>
        <begin position="30"/>
        <end position="61"/>
    </location>
</feature>
<evidence type="ECO:0000256" key="2">
    <source>
        <dbReference type="ARBA" id="ARBA00022741"/>
    </source>
</evidence>
<feature type="binding site" evidence="6 8">
    <location>
        <begin position="347"/>
        <end position="350"/>
    </location>
    <ligand>
        <name>ATP</name>
        <dbReference type="ChEBI" id="CHEBI:30616"/>
    </ligand>
</feature>
<evidence type="ECO:0000256" key="5">
    <source>
        <dbReference type="ARBA" id="ARBA00023146"/>
    </source>
</evidence>
<dbReference type="PANTHER" id="PTHR11778">
    <property type="entry name" value="SERYL-TRNA SYNTHETASE"/>
    <property type="match status" value="1"/>
</dbReference>
<dbReference type="SUPFAM" id="SSF55681">
    <property type="entry name" value="Class II aaRS and biotin synthetases"/>
    <property type="match status" value="1"/>
</dbReference>
<comment type="subunit">
    <text evidence="6">Homodimer. The tRNA molecule binds across the dimer.</text>
</comment>
<dbReference type="Pfam" id="PF00587">
    <property type="entry name" value="tRNA-synt_2b"/>
    <property type="match status" value="1"/>
</dbReference>
<evidence type="ECO:0000256" key="1">
    <source>
        <dbReference type="ARBA" id="ARBA00022598"/>
    </source>
</evidence>
<keyword evidence="9" id="KW-0175">Coiled coil</keyword>
<comment type="function">
    <text evidence="6">Catalyzes the attachment of serine to tRNA(Ser). Is also able to aminoacylate tRNA(Sec) with serine, to form the misacylated tRNA L-seryl-tRNA(Sec), which will be further converted into selenocysteinyl-tRNA(Sec).</text>
</comment>
<feature type="binding site" evidence="7">
    <location>
        <position position="380"/>
    </location>
    <ligand>
        <name>L-serine</name>
        <dbReference type="ChEBI" id="CHEBI:33384"/>
    </ligand>
</feature>
<dbReference type="InterPro" id="IPR010978">
    <property type="entry name" value="tRNA-bd_arm"/>
</dbReference>
<dbReference type="NCBIfam" id="TIGR00414">
    <property type="entry name" value="serS"/>
    <property type="match status" value="1"/>
</dbReference>
<dbReference type="AlphaFoldDB" id="A0A6G8Q846"/>
<dbReference type="Gene3D" id="1.10.287.40">
    <property type="entry name" value="Serine-tRNA synthetase, tRNA binding domain"/>
    <property type="match status" value="1"/>
</dbReference>
<evidence type="ECO:0000313" key="12">
    <source>
        <dbReference type="Proteomes" id="UP000501452"/>
    </source>
</evidence>
<dbReference type="EC" id="6.1.1.11" evidence="6"/>
<dbReference type="SUPFAM" id="SSF46589">
    <property type="entry name" value="tRNA-binding arm"/>
    <property type="match status" value="1"/>
</dbReference>
<evidence type="ECO:0000256" key="3">
    <source>
        <dbReference type="ARBA" id="ARBA00022840"/>
    </source>
</evidence>
<sequence>MLDLKFIRENADAVQENCRNRGVEADVGLVVELADRRSALIQELNELKQRQNQTAKSIGQERDPEAREKLIAGSREMKQEVPQKETELTEVEGRLREEQLKIPNMTHPDSPIGRDDSENVEIRRSGEIPDFSFEPKDHVELGEALGIIDFEAGAKTTGSKFYFLRGDAVLLELGLIRYALDLITQYGYEPTITPDLARDEALVGTGFIPRGPETQIYSVEDDDLSLIATAEIPLAGQLTDEIVDEKRLPLRFAGLSHCFRTEAGSHGRASRGLYRVHQFTKVEMFAFTTPEDSEKVHEEMVEIEERIFQGLGLPYRVVDICTGDLGGAAYRKYDLEAWMPGRNDFGEVTSTSNTTDYQARRLRIRYRRDGGRPQLLHTLNGTAIAMSRALIALLEIYQQEDGSVRLPEALVPYVGKEVLEPGVSRGAGG</sequence>
<feature type="binding site" evidence="6">
    <location>
        <position position="382"/>
    </location>
    <ligand>
        <name>L-serine</name>
        <dbReference type="ChEBI" id="CHEBI:33384"/>
    </ligand>
</feature>
<accession>A0A6G8Q846</accession>